<evidence type="ECO:0000313" key="14">
    <source>
        <dbReference type="Proteomes" id="UP000095767"/>
    </source>
</evidence>
<sequence length="344" mass="36661">MAAYGGDGGCGAWSTVPSRSRRAASHAFAPPRGGGGGGGGDDRAPGAAGGLAEAVEGLEIGGGGGERRLDKYDIPVEVRGEGAPAPADGFEAAGLAEAVLRNVARCGYESPTPVQRYAMPIVMGGRDLMACAQTGSGKTAAFCLPVISGLAAVSSGGYGRRDRGSFERRAKPRALVLAPTRELAAQINEEAKKFSFETGIRVVVAYGGTPMYDQLRDLERGVDLLVATPGRLVDMVERSRVSLEAIKYLVMDEADRMLDMGFEPQIRKIVDMMNMPKKSVRQTLLFSATFPPEIQQPLTLVFVETKREADSLRYWLYSKGFPATAIHGDRTQQVNAFVTTLVNV</sequence>
<dbReference type="PANTHER" id="PTHR47958">
    <property type="entry name" value="ATP-DEPENDENT RNA HELICASE DBP3"/>
    <property type="match status" value="1"/>
</dbReference>
<evidence type="ECO:0000256" key="10">
    <source>
        <dbReference type="SAM" id="MobiDB-lite"/>
    </source>
</evidence>
<comment type="catalytic activity">
    <reaction evidence="7">
        <text>ATP + H2O = ADP + phosphate + H(+)</text>
        <dbReference type="Rhea" id="RHEA:13065"/>
        <dbReference type="ChEBI" id="CHEBI:15377"/>
        <dbReference type="ChEBI" id="CHEBI:15378"/>
        <dbReference type="ChEBI" id="CHEBI:30616"/>
        <dbReference type="ChEBI" id="CHEBI:43474"/>
        <dbReference type="ChEBI" id="CHEBI:456216"/>
        <dbReference type="EC" id="3.6.4.13"/>
    </reaction>
</comment>
<evidence type="ECO:0000259" key="12">
    <source>
        <dbReference type="PROSITE" id="PS51195"/>
    </source>
</evidence>
<dbReference type="AlphaFoldDB" id="A0A1E5V0X5"/>
<evidence type="ECO:0000256" key="2">
    <source>
        <dbReference type="ARBA" id="ARBA00022801"/>
    </source>
</evidence>
<protein>
    <submittedName>
        <fullName evidence="13">DEAD-box ATP-dependent RNA helicase 52A</fullName>
    </submittedName>
</protein>
<keyword evidence="5" id="KW-0694">RNA-binding</keyword>
<dbReference type="Pfam" id="PF00270">
    <property type="entry name" value="DEAD"/>
    <property type="match status" value="1"/>
</dbReference>
<dbReference type="EMBL" id="LWDX02055562">
    <property type="protein sequence ID" value="OEL18800.1"/>
    <property type="molecule type" value="Genomic_DNA"/>
</dbReference>
<proteinExistence type="inferred from homology"/>
<dbReference type="GO" id="GO:0003723">
    <property type="term" value="F:RNA binding"/>
    <property type="evidence" value="ECO:0007669"/>
    <property type="project" value="UniProtKB-KW"/>
</dbReference>
<dbReference type="PROSITE" id="PS51192">
    <property type="entry name" value="HELICASE_ATP_BIND_1"/>
    <property type="match status" value="1"/>
</dbReference>
<dbReference type="SMART" id="SM00487">
    <property type="entry name" value="DEXDc"/>
    <property type="match status" value="1"/>
</dbReference>
<keyword evidence="14" id="KW-1185">Reference proteome</keyword>
<dbReference type="GO" id="GO:0016787">
    <property type="term" value="F:hydrolase activity"/>
    <property type="evidence" value="ECO:0007669"/>
    <property type="project" value="UniProtKB-KW"/>
</dbReference>
<keyword evidence="1 9" id="KW-0547">Nucleotide-binding</keyword>
<dbReference type="SUPFAM" id="SSF52540">
    <property type="entry name" value="P-loop containing nucleoside triphosphate hydrolases"/>
    <property type="match status" value="2"/>
</dbReference>
<feature type="domain" description="Helicase ATP-binding" evidence="11">
    <location>
        <begin position="119"/>
        <end position="308"/>
    </location>
</feature>
<evidence type="ECO:0000256" key="6">
    <source>
        <dbReference type="ARBA" id="ARBA00024358"/>
    </source>
</evidence>
<dbReference type="InterPro" id="IPR044763">
    <property type="entry name" value="Ded1/Dbp1_DEADc"/>
</dbReference>
<dbReference type="STRING" id="888268.A0A1E5V0X5"/>
<evidence type="ECO:0000256" key="8">
    <source>
        <dbReference type="PROSITE-ProRule" id="PRU00552"/>
    </source>
</evidence>
<evidence type="ECO:0000256" key="4">
    <source>
        <dbReference type="ARBA" id="ARBA00022840"/>
    </source>
</evidence>
<keyword evidence="3 9" id="KW-0347">Helicase</keyword>
<dbReference type="InterPro" id="IPR011545">
    <property type="entry name" value="DEAD/DEAH_box_helicase_dom"/>
</dbReference>
<dbReference type="InterPro" id="IPR014014">
    <property type="entry name" value="RNA_helicase_DEAD_Q_motif"/>
</dbReference>
<feature type="short sequence motif" description="Q motif" evidence="8">
    <location>
        <begin position="88"/>
        <end position="116"/>
    </location>
</feature>
<evidence type="ECO:0000256" key="1">
    <source>
        <dbReference type="ARBA" id="ARBA00022741"/>
    </source>
</evidence>
<dbReference type="Proteomes" id="UP000095767">
    <property type="component" value="Unassembled WGS sequence"/>
</dbReference>
<dbReference type="GO" id="GO:0003724">
    <property type="term" value="F:RNA helicase activity"/>
    <property type="evidence" value="ECO:0007669"/>
    <property type="project" value="UniProtKB-EC"/>
</dbReference>
<feature type="compositionally biased region" description="Gly residues" evidence="10">
    <location>
        <begin position="1"/>
        <end position="11"/>
    </location>
</feature>
<accession>A0A1E5V0X5</accession>
<evidence type="ECO:0000256" key="7">
    <source>
        <dbReference type="ARBA" id="ARBA00047984"/>
    </source>
</evidence>
<comment type="similarity">
    <text evidence="6">Belongs to the DEAD box helicase family. DDX3/DED1 subfamily.</text>
</comment>
<dbReference type="CDD" id="cd17967">
    <property type="entry name" value="DEADc_DDX3_DDX4"/>
    <property type="match status" value="1"/>
</dbReference>
<evidence type="ECO:0000256" key="3">
    <source>
        <dbReference type="ARBA" id="ARBA00022806"/>
    </source>
</evidence>
<dbReference type="FunFam" id="3.40.50.300:FF:000397">
    <property type="entry name" value="Probable ATP-dependent RNA helicase DDX4"/>
    <property type="match status" value="1"/>
</dbReference>
<evidence type="ECO:0000313" key="13">
    <source>
        <dbReference type="EMBL" id="OEL18800.1"/>
    </source>
</evidence>
<dbReference type="PROSITE" id="PS00039">
    <property type="entry name" value="DEAD_ATP_HELICASE"/>
    <property type="match status" value="1"/>
</dbReference>
<comment type="caution">
    <text evidence="13">The sequence shown here is derived from an EMBL/GenBank/DDBJ whole genome shotgun (WGS) entry which is preliminary data.</text>
</comment>
<gene>
    <name evidence="13" type="ORF">BAE44_0020181</name>
</gene>
<reference evidence="13 14" key="1">
    <citation type="submission" date="2016-09" db="EMBL/GenBank/DDBJ databases">
        <title>The draft genome of Dichanthelium oligosanthes: A C3 panicoid grass species.</title>
        <authorList>
            <person name="Studer A.J."/>
            <person name="Schnable J.C."/>
            <person name="Brutnell T.P."/>
        </authorList>
    </citation>
    <scope>NUCLEOTIDE SEQUENCE [LARGE SCALE GENOMIC DNA]</scope>
    <source>
        <strain evidence="14">cv. Kellogg 1175</strain>
        <tissue evidence="13">Leaf</tissue>
    </source>
</reference>
<evidence type="ECO:0000256" key="5">
    <source>
        <dbReference type="ARBA" id="ARBA00022884"/>
    </source>
</evidence>
<feature type="region of interest" description="Disordered" evidence="10">
    <location>
        <begin position="1"/>
        <end position="48"/>
    </location>
</feature>
<evidence type="ECO:0000256" key="9">
    <source>
        <dbReference type="RuleBase" id="RU000492"/>
    </source>
</evidence>
<dbReference type="InterPro" id="IPR000629">
    <property type="entry name" value="RNA-helicase_DEAD-box_CS"/>
</dbReference>
<dbReference type="OrthoDB" id="196131at2759"/>
<keyword evidence="4 9" id="KW-0067">ATP-binding</keyword>
<dbReference type="GO" id="GO:0005524">
    <property type="term" value="F:ATP binding"/>
    <property type="evidence" value="ECO:0007669"/>
    <property type="project" value="UniProtKB-KW"/>
</dbReference>
<keyword evidence="2 9" id="KW-0378">Hydrolase</keyword>
<dbReference type="Gene3D" id="3.40.50.300">
    <property type="entry name" value="P-loop containing nucleotide triphosphate hydrolases"/>
    <property type="match status" value="1"/>
</dbReference>
<evidence type="ECO:0000259" key="11">
    <source>
        <dbReference type="PROSITE" id="PS51192"/>
    </source>
</evidence>
<name>A0A1E5V0X5_9POAL</name>
<dbReference type="InterPro" id="IPR027417">
    <property type="entry name" value="P-loop_NTPase"/>
</dbReference>
<organism evidence="13 14">
    <name type="scientific">Dichanthelium oligosanthes</name>
    <dbReference type="NCBI Taxonomy" id="888268"/>
    <lineage>
        <taxon>Eukaryota</taxon>
        <taxon>Viridiplantae</taxon>
        <taxon>Streptophyta</taxon>
        <taxon>Embryophyta</taxon>
        <taxon>Tracheophyta</taxon>
        <taxon>Spermatophyta</taxon>
        <taxon>Magnoliopsida</taxon>
        <taxon>Liliopsida</taxon>
        <taxon>Poales</taxon>
        <taxon>Poaceae</taxon>
        <taxon>PACMAD clade</taxon>
        <taxon>Panicoideae</taxon>
        <taxon>Panicodae</taxon>
        <taxon>Paniceae</taxon>
        <taxon>Dichantheliinae</taxon>
        <taxon>Dichanthelium</taxon>
    </lineage>
</organism>
<feature type="domain" description="DEAD-box RNA helicase Q" evidence="12">
    <location>
        <begin position="88"/>
        <end position="116"/>
    </location>
</feature>
<dbReference type="PROSITE" id="PS51195">
    <property type="entry name" value="Q_MOTIF"/>
    <property type="match status" value="1"/>
</dbReference>
<dbReference type="InterPro" id="IPR014001">
    <property type="entry name" value="Helicase_ATP-bd"/>
</dbReference>